<comment type="caution">
    <text evidence="11">The sequence shown here is derived from an EMBL/GenBank/DDBJ whole genome shotgun (WGS) entry which is preliminary data.</text>
</comment>
<evidence type="ECO:0000259" key="10">
    <source>
        <dbReference type="SMART" id="SM00563"/>
    </source>
</evidence>
<dbReference type="SUPFAM" id="SSF69593">
    <property type="entry name" value="Glycerol-3-phosphate (1)-acyltransferase"/>
    <property type="match status" value="1"/>
</dbReference>
<dbReference type="GO" id="GO:0004366">
    <property type="term" value="F:glycerol-3-phosphate O-acyltransferase activity"/>
    <property type="evidence" value="ECO:0007669"/>
    <property type="project" value="UniProtKB-EC"/>
</dbReference>
<dbReference type="InterPro" id="IPR002123">
    <property type="entry name" value="Plipid/glycerol_acylTrfase"/>
</dbReference>
<protein>
    <recommendedName>
        <fullName evidence="5">Glycerol-3-phosphate acyltransferase</fullName>
        <ecNumber evidence="4">2.3.1.15</ecNumber>
    </recommendedName>
</protein>
<evidence type="ECO:0000256" key="4">
    <source>
        <dbReference type="ARBA" id="ARBA00013113"/>
    </source>
</evidence>
<evidence type="ECO:0000256" key="1">
    <source>
        <dbReference type="ARBA" id="ARBA00004184"/>
    </source>
</evidence>
<dbReference type="Proteomes" id="UP000603545">
    <property type="component" value="Unassembled WGS sequence"/>
</dbReference>
<dbReference type="AlphaFoldDB" id="A0A8J6T9R2"/>
<evidence type="ECO:0000256" key="9">
    <source>
        <dbReference type="ARBA" id="ARBA00048427"/>
    </source>
</evidence>
<evidence type="ECO:0000313" key="11">
    <source>
        <dbReference type="EMBL" id="MBC8198781.1"/>
    </source>
</evidence>
<evidence type="ECO:0000256" key="3">
    <source>
        <dbReference type="ARBA" id="ARBA00007937"/>
    </source>
</evidence>
<keyword evidence="6" id="KW-0808">Transferase</keyword>
<gene>
    <name evidence="11" type="ORF">H8E80_01865</name>
</gene>
<dbReference type="GO" id="GO:0012505">
    <property type="term" value="C:endomembrane system"/>
    <property type="evidence" value="ECO:0007669"/>
    <property type="project" value="UniProtKB-SubCell"/>
</dbReference>
<dbReference type="UniPathway" id="UPA00557">
    <property type="reaction ID" value="UER00612"/>
</dbReference>
<dbReference type="PANTHER" id="PTHR12563">
    <property type="entry name" value="GLYCEROL-3-PHOSPHATE ACYLTRANSFERASE"/>
    <property type="match status" value="1"/>
</dbReference>
<feature type="domain" description="Phospholipid/glycerol acyltransferase" evidence="10">
    <location>
        <begin position="378"/>
        <end position="505"/>
    </location>
</feature>
<dbReference type="SMART" id="SM00563">
    <property type="entry name" value="PlsC"/>
    <property type="match status" value="1"/>
</dbReference>
<evidence type="ECO:0000256" key="6">
    <source>
        <dbReference type="ARBA" id="ARBA00022679"/>
    </source>
</evidence>
<comment type="catalytic activity">
    <reaction evidence="9">
        <text>sn-glycerol 3-phosphate + an acyl-CoA = a 1-acyl-sn-glycero-3-phosphate + CoA</text>
        <dbReference type="Rhea" id="RHEA:15325"/>
        <dbReference type="ChEBI" id="CHEBI:57287"/>
        <dbReference type="ChEBI" id="CHEBI:57597"/>
        <dbReference type="ChEBI" id="CHEBI:57970"/>
        <dbReference type="ChEBI" id="CHEBI:58342"/>
        <dbReference type="EC" id="2.3.1.15"/>
    </reaction>
</comment>
<dbReference type="GO" id="GO:0016024">
    <property type="term" value="P:CDP-diacylglycerol biosynthetic process"/>
    <property type="evidence" value="ECO:0007669"/>
    <property type="project" value="UniProtKB-UniPathway"/>
</dbReference>
<dbReference type="InterPro" id="IPR041728">
    <property type="entry name" value="GPAT/DHAPAT_LPLAT"/>
</dbReference>
<organism evidence="11 12">
    <name type="scientific">Candidatus Desulfaltia bathyphila</name>
    <dbReference type="NCBI Taxonomy" id="2841697"/>
    <lineage>
        <taxon>Bacteria</taxon>
        <taxon>Pseudomonadati</taxon>
        <taxon>Thermodesulfobacteriota</taxon>
        <taxon>Desulfobacteria</taxon>
        <taxon>Desulfobacterales</taxon>
        <taxon>Desulfobacterales incertae sedis</taxon>
        <taxon>Candidatus Desulfaltia</taxon>
    </lineage>
</organism>
<name>A0A8J6T9R2_9BACT</name>
<comment type="similarity">
    <text evidence="3">Belongs to the GPAT/DAPAT family.</text>
</comment>
<accession>A0A8J6T9R2</accession>
<dbReference type="EMBL" id="JACNLL010000024">
    <property type="protein sequence ID" value="MBC8198781.1"/>
    <property type="molecule type" value="Genomic_DNA"/>
</dbReference>
<sequence length="877" mass="101827">MIKYRWIQLKNRVRGWIDKALRGAHNHYLCFLPGKTGFFSSWILKLFFSGIKINKQQVLALKNLQKEGIVVYVTKYKSYFEYLFYYTRYKQDALAFPEIGFDYKVVIWQPVSRILRIFLSYLDYIFSNLSLPDPYASGYIKQELISGRSGLLSLVEKKGFYRRFVKQKTDPLQYLIEIQQSVEIGDRPIFIVPQLIFFSKNPHKSTPTITDILFGTEEKPGKIRRLVALFKNPEKVFMEISEPINLKHFLEAEQIRQRGIEYQSLVLRRNLLLQINRHRQSTIGPTLKSREELKESILTNDRLQSFMENYSKKRNVPIQQVHKKANKYLEEIAAKYNMVIIKIFAGLIGWVVNAIFEGVSVNMDMLNKVKSMSKKGPLILIPCHKSHIDYLILSYILYANNMPCPLVAAGKNLSFWPMGSIFRGSGAFFIRRTFKGAVLYSKVFVEYIYKLLEEGFNIEFFIEGGRSRTGKLILPKLGLLSILISAYKDGACDDMIFVPIYIGYDRVMEESAYLNEIEGGQKQPENLLQIIKARKLLKKRYGKIYVKFHQPISLNELLSQDNISIQDVTSKERNALTRNLGFRIINAINNVSVVTSHGLVASALLNCSKKRFTYEHFMSHVGTYMNYLLSQEVELADTLLLDHVYAVEQVIDAYLNRKFITQTSKNMEGRFAGAQFMVNENKRPILEYYKNNCIAFFIPAAFTALAILEKDAFQFSASDLNSGYNFLQGFFKNEFAYNVDKTSEYFIRKNIKAFIDEAVLIPHPTLPDTYNLTSSGFRKLKLFSGFLKTYFESYLIVLKHLRRLSNSSPNTKDVLKKIQATGNRMYKKREIERKEALSKINYKNAVDYFITHGVKSSQDTEKIEYYTKAIQRYLNYL</sequence>
<reference evidence="11 12" key="1">
    <citation type="submission" date="2020-08" db="EMBL/GenBank/DDBJ databases">
        <title>Bridging the membrane lipid divide: bacteria of the FCB group superphylum have the potential to synthesize archaeal ether lipids.</title>
        <authorList>
            <person name="Villanueva L."/>
            <person name="Von Meijenfeldt F.A.B."/>
            <person name="Westbye A.B."/>
            <person name="Yadav S."/>
            <person name="Hopmans E.C."/>
            <person name="Dutilh B.E."/>
            <person name="Sinninghe Damste J.S."/>
        </authorList>
    </citation>
    <scope>NUCLEOTIDE SEQUENCE [LARGE SCALE GENOMIC DNA]</scope>
    <source>
        <strain evidence="11">NIOZ-UU82</strain>
    </source>
</reference>
<dbReference type="GO" id="GO:0005886">
    <property type="term" value="C:plasma membrane"/>
    <property type="evidence" value="ECO:0007669"/>
    <property type="project" value="TreeGrafter"/>
</dbReference>
<dbReference type="InterPro" id="IPR045520">
    <property type="entry name" value="GPAT/DHAPAT_C"/>
</dbReference>
<evidence type="ECO:0000256" key="7">
    <source>
        <dbReference type="ARBA" id="ARBA00023136"/>
    </source>
</evidence>
<evidence type="ECO:0000256" key="8">
    <source>
        <dbReference type="ARBA" id="ARBA00023315"/>
    </source>
</evidence>
<evidence type="ECO:0000256" key="5">
    <source>
        <dbReference type="ARBA" id="ARBA00013432"/>
    </source>
</evidence>
<comment type="pathway">
    <text evidence="2">Phospholipid metabolism; CDP-diacylglycerol biosynthesis; CDP-diacylglycerol from sn-glycerol 3-phosphate: step 1/3.</text>
</comment>
<keyword evidence="7" id="KW-0472">Membrane</keyword>
<proteinExistence type="inferred from homology"/>
<keyword evidence="8 11" id="KW-0012">Acyltransferase</keyword>
<comment type="subcellular location">
    <subcellularLocation>
        <location evidence="1">Endomembrane system</location>
        <topology evidence="1">Peripheral membrane protein</topology>
    </subcellularLocation>
</comment>
<evidence type="ECO:0000313" key="12">
    <source>
        <dbReference type="Proteomes" id="UP000603545"/>
    </source>
</evidence>
<dbReference type="Pfam" id="PF19277">
    <property type="entry name" value="GPAT_C"/>
    <property type="match status" value="1"/>
</dbReference>
<evidence type="ECO:0000256" key="2">
    <source>
        <dbReference type="ARBA" id="ARBA00004765"/>
    </source>
</evidence>
<dbReference type="Pfam" id="PF01553">
    <property type="entry name" value="Acyltransferase"/>
    <property type="match status" value="1"/>
</dbReference>
<dbReference type="CDD" id="cd07993">
    <property type="entry name" value="LPLAT_DHAPAT-like"/>
    <property type="match status" value="1"/>
</dbReference>
<dbReference type="InterPro" id="IPR022284">
    <property type="entry name" value="GPAT/DHAPAT"/>
</dbReference>
<dbReference type="PANTHER" id="PTHR12563:SF17">
    <property type="entry name" value="DIHYDROXYACETONE PHOSPHATE ACYLTRANSFERASE"/>
    <property type="match status" value="1"/>
</dbReference>
<dbReference type="EC" id="2.3.1.15" evidence="4"/>